<dbReference type="CDD" id="cd06225">
    <property type="entry name" value="HAMP"/>
    <property type="match status" value="1"/>
</dbReference>
<comment type="catalytic activity">
    <reaction evidence="1">
        <text>ATP + protein L-histidine = ADP + protein N-phospho-L-histidine.</text>
        <dbReference type="EC" id="2.7.13.3"/>
    </reaction>
</comment>
<keyword evidence="18" id="KW-1185">Reference proteome</keyword>
<dbReference type="InterPro" id="IPR036097">
    <property type="entry name" value="HisK_dim/P_sf"/>
</dbReference>
<dbReference type="RefSeq" id="WP_078930265.1">
    <property type="nucleotide sequence ID" value="NZ_CAMCOW010000004.1"/>
</dbReference>
<evidence type="ECO:0000256" key="9">
    <source>
        <dbReference type="ARBA" id="ARBA00022777"/>
    </source>
</evidence>
<sequence>MKNSVVFRLSLKFSAILTATVFIIILLFFMLLRQFSHQQEYKGFTRTSENIVQALSTGNFKFLDHKLSELPFFVSYMIYDTESGEIFRQKNSIFGKLPETKGKPVRFSTKKAAGFEPISIIYMTTRYKFSGGPTFTVQIAQKTNGGAGHRFFREMFSLIAVATIPLLIISFFISRFFIRQTMHPVVKITKTAATISSTNLNQRLPETGKKDELDNLAKTFNSLFERLKADFDRERSFTSNVSHELKTPVAVILGQANLLRRWGKNDSEQLEKSLNTILQETHSMDSIISNLLQLSRIESGKIIPATEKVSIQKMFLRLKEEFKAINKDMTIQFEEKPLQEIYTDSELLHQVFVAIISNSNKFIKQNPLIELKCTQTENQTTIGILDNGPGFEENVLPHVFERFYRGDSSHNRSAGGSGLGLSIAQAIIKSLNGKIIASNGKNGGALITITLKNFT</sequence>
<dbReference type="PANTHER" id="PTHR45528:SF1">
    <property type="entry name" value="SENSOR HISTIDINE KINASE CPXA"/>
    <property type="match status" value="1"/>
</dbReference>
<evidence type="ECO:0000259" key="16">
    <source>
        <dbReference type="PROSITE" id="PS50885"/>
    </source>
</evidence>
<evidence type="ECO:0000256" key="7">
    <source>
        <dbReference type="ARBA" id="ARBA00022692"/>
    </source>
</evidence>
<dbReference type="GO" id="GO:0000155">
    <property type="term" value="F:phosphorelay sensor kinase activity"/>
    <property type="evidence" value="ECO:0007669"/>
    <property type="project" value="InterPro"/>
</dbReference>
<keyword evidence="4" id="KW-1003">Cell membrane</keyword>
<keyword evidence="5" id="KW-0597">Phosphoprotein</keyword>
<dbReference type="Gene3D" id="1.10.287.130">
    <property type="match status" value="1"/>
</dbReference>
<keyword evidence="11 14" id="KW-1133">Transmembrane helix</keyword>
<dbReference type="SUPFAM" id="SSF55874">
    <property type="entry name" value="ATPase domain of HSP90 chaperone/DNA topoisomerase II/histidine kinase"/>
    <property type="match status" value="1"/>
</dbReference>
<dbReference type="PRINTS" id="PR00344">
    <property type="entry name" value="BCTRLSENSOR"/>
</dbReference>
<dbReference type="Gene3D" id="6.10.340.10">
    <property type="match status" value="1"/>
</dbReference>
<dbReference type="GeneID" id="303366781"/>
<dbReference type="OrthoDB" id="367096at2"/>
<dbReference type="Pfam" id="PF02518">
    <property type="entry name" value="HATPase_c"/>
    <property type="match status" value="1"/>
</dbReference>
<dbReference type="PROSITE" id="PS50885">
    <property type="entry name" value="HAMP"/>
    <property type="match status" value="1"/>
</dbReference>
<proteinExistence type="predicted"/>
<keyword evidence="13 14" id="KW-0472">Membrane</keyword>
<comment type="subcellular location">
    <subcellularLocation>
        <location evidence="2">Cell membrane</location>
        <topology evidence="2">Multi-pass membrane protein</topology>
    </subcellularLocation>
</comment>
<dbReference type="GO" id="GO:0005886">
    <property type="term" value="C:plasma membrane"/>
    <property type="evidence" value="ECO:0007669"/>
    <property type="project" value="UniProtKB-SubCell"/>
</dbReference>
<dbReference type="CDD" id="cd00082">
    <property type="entry name" value="HisKA"/>
    <property type="match status" value="1"/>
</dbReference>
<dbReference type="InterPro" id="IPR005467">
    <property type="entry name" value="His_kinase_dom"/>
</dbReference>
<evidence type="ECO:0000256" key="13">
    <source>
        <dbReference type="ARBA" id="ARBA00023136"/>
    </source>
</evidence>
<evidence type="ECO:0000256" key="4">
    <source>
        <dbReference type="ARBA" id="ARBA00022475"/>
    </source>
</evidence>
<dbReference type="EMBL" id="FUXC01000002">
    <property type="protein sequence ID" value="SJZ53465.1"/>
    <property type="molecule type" value="Genomic_DNA"/>
</dbReference>
<dbReference type="InterPro" id="IPR003594">
    <property type="entry name" value="HATPase_dom"/>
</dbReference>
<dbReference type="InterPro" id="IPR003660">
    <property type="entry name" value="HAMP_dom"/>
</dbReference>
<evidence type="ECO:0000256" key="5">
    <source>
        <dbReference type="ARBA" id="ARBA00022553"/>
    </source>
</evidence>
<evidence type="ECO:0000256" key="3">
    <source>
        <dbReference type="ARBA" id="ARBA00012438"/>
    </source>
</evidence>
<dbReference type="FunFam" id="3.30.565.10:FF:000006">
    <property type="entry name" value="Sensor histidine kinase WalK"/>
    <property type="match status" value="1"/>
</dbReference>
<dbReference type="AlphaFoldDB" id="A0A1T4LFH7"/>
<keyword evidence="7 14" id="KW-0812">Transmembrane</keyword>
<dbReference type="PANTHER" id="PTHR45528">
    <property type="entry name" value="SENSOR HISTIDINE KINASE CPXA"/>
    <property type="match status" value="1"/>
</dbReference>
<dbReference type="InterPro" id="IPR050398">
    <property type="entry name" value="HssS/ArlS-like"/>
</dbReference>
<keyword evidence="9 17" id="KW-0418">Kinase</keyword>
<evidence type="ECO:0000256" key="2">
    <source>
        <dbReference type="ARBA" id="ARBA00004651"/>
    </source>
</evidence>
<protein>
    <recommendedName>
        <fullName evidence="3">histidine kinase</fullName>
        <ecNumber evidence="3">2.7.13.3</ecNumber>
    </recommendedName>
</protein>
<feature type="domain" description="HAMP" evidence="16">
    <location>
        <begin position="179"/>
        <end position="232"/>
    </location>
</feature>
<keyword evidence="8" id="KW-0547">Nucleotide-binding</keyword>
<dbReference type="Pfam" id="PF00512">
    <property type="entry name" value="HisKA"/>
    <property type="match status" value="1"/>
</dbReference>
<keyword evidence="10" id="KW-0067">ATP-binding</keyword>
<dbReference type="SUPFAM" id="SSF47384">
    <property type="entry name" value="Homodimeric domain of signal transducing histidine kinase"/>
    <property type="match status" value="1"/>
</dbReference>
<dbReference type="Proteomes" id="UP000190395">
    <property type="component" value="Unassembled WGS sequence"/>
</dbReference>
<evidence type="ECO:0000313" key="18">
    <source>
        <dbReference type="Proteomes" id="UP000190395"/>
    </source>
</evidence>
<evidence type="ECO:0000256" key="14">
    <source>
        <dbReference type="SAM" id="Phobius"/>
    </source>
</evidence>
<accession>A0A1T4LFH7</accession>
<organism evidence="17 18">
    <name type="scientific">Treponema berlinense</name>
    <dbReference type="NCBI Taxonomy" id="225004"/>
    <lineage>
        <taxon>Bacteria</taxon>
        <taxon>Pseudomonadati</taxon>
        <taxon>Spirochaetota</taxon>
        <taxon>Spirochaetia</taxon>
        <taxon>Spirochaetales</taxon>
        <taxon>Treponemataceae</taxon>
        <taxon>Treponema</taxon>
    </lineage>
</organism>
<evidence type="ECO:0000256" key="12">
    <source>
        <dbReference type="ARBA" id="ARBA00023012"/>
    </source>
</evidence>
<dbReference type="SMART" id="SM00388">
    <property type="entry name" value="HisKA"/>
    <property type="match status" value="1"/>
</dbReference>
<dbReference type="EC" id="2.7.13.3" evidence="3"/>
<gene>
    <name evidence="17" type="ORF">SAMN02745152_00511</name>
</gene>
<evidence type="ECO:0000256" key="1">
    <source>
        <dbReference type="ARBA" id="ARBA00000085"/>
    </source>
</evidence>
<keyword evidence="12" id="KW-0902">Two-component regulatory system</keyword>
<name>A0A1T4LFH7_9SPIR</name>
<evidence type="ECO:0000259" key="15">
    <source>
        <dbReference type="PROSITE" id="PS50109"/>
    </source>
</evidence>
<evidence type="ECO:0000256" key="8">
    <source>
        <dbReference type="ARBA" id="ARBA00022741"/>
    </source>
</evidence>
<dbReference type="InterPro" id="IPR004358">
    <property type="entry name" value="Sig_transdc_His_kin-like_C"/>
</dbReference>
<dbReference type="STRING" id="225004.SAMN02745152_00511"/>
<feature type="transmembrane region" description="Helical" evidence="14">
    <location>
        <begin position="12"/>
        <end position="32"/>
    </location>
</feature>
<keyword evidence="6" id="KW-0808">Transferase</keyword>
<dbReference type="SUPFAM" id="SSF158472">
    <property type="entry name" value="HAMP domain-like"/>
    <property type="match status" value="1"/>
</dbReference>
<reference evidence="17 18" key="1">
    <citation type="submission" date="2017-02" db="EMBL/GenBank/DDBJ databases">
        <authorList>
            <person name="Peterson S.W."/>
        </authorList>
    </citation>
    <scope>NUCLEOTIDE SEQUENCE [LARGE SCALE GENOMIC DNA]</scope>
    <source>
        <strain evidence="17 18">ATCC BAA-909</strain>
    </source>
</reference>
<dbReference type="Gene3D" id="3.30.565.10">
    <property type="entry name" value="Histidine kinase-like ATPase, C-terminal domain"/>
    <property type="match status" value="1"/>
</dbReference>
<dbReference type="GO" id="GO:0005524">
    <property type="term" value="F:ATP binding"/>
    <property type="evidence" value="ECO:0007669"/>
    <property type="project" value="UniProtKB-KW"/>
</dbReference>
<dbReference type="PROSITE" id="PS50109">
    <property type="entry name" value="HIS_KIN"/>
    <property type="match status" value="1"/>
</dbReference>
<evidence type="ECO:0000256" key="10">
    <source>
        <dbReference type="ARBA" id="ARBA00022840"/>
    </source>
</evidence>
<dbReference type="SMART" id="SM00387">
    <property type="entry name" value="HATPase_c"/>
    <property type="match status" value="1"/>
</dbReference>
<evidence type="ECO:0000256" key="11">
    <source>
        <dbReference type="ARBA" id="ARBA00022989"/>
    </source>
</evidence>
<evidence type="ECO:0000256" key="6">
    <source>
        <dbReference type="ARBA" id="ARBA00022679"/>
    </source>
</evidence>
<dbReference type="Pfam" id="PF00672">
    <property type="entry name" value="HAMP"/>
    <property type="match status" value="1"/>
</dbReference>
<dbReference type="SMART" id="SM00304">
    <property type="entry name" value="HAMP"/>
    <property type="match status" value="1"/>
</dbReference>
<feature type="domain" description="Histidine kinase" evidence="15">
    <location>
        <begin position="240"/>
        <end position="455"/>
    </location>
</feature>
<evidence type="ECO:0000313" key="17">
    <source>
        <dbReference type="EMBL" id="SJZ53465.1"/>
    </source>
</evidence>
<feature type="transmembrane region" description="Helical" evidence="14">
    <location>
        <begin position="156"/>
        <end position="178"/>
    </location>
</feature>
<dbReference type="InterPro" id="IPR003661">
    <property type="entry name" value="HisK_dim/P_dom"/>
</dbReference>
<dbReference type="InterPro" id="IPR036890">
    <property type="entry name" value="HATPase_C_sf"/>
</dbReference>
<dbReference type="FunFam" id="1.10.287.130:FF:000001">
    <property type="entry name" value="Two-component sensor histidine kinase"/>
    <property type="match status" value="1"/>
</dbReference>